<proteinExistence type="predicted"/>
<sequence>MKITALYILFALTLCCAAAEWLQQLKRGTNPPGCSRPEYCKIPGNGITCVPSLWMCDGKQDCRDNADEEECPANCTLPNTFECLPGKKCIPMKYRCDGKTHCDDACDEQGCDEFGKGKHRDPRLFDPLCKKVSYWRTHGRSSV</sequence>
<keyword evidence="5" id="KW-1185">Reference proteome</keyword>
<evidence type="ECO:0000313" key="5">
    <source>
        <dbReference type="Proteomes" id="UP001374579"/>
    </source>
</evidence>
<dbReference type="EMBL" id="JBAMIC010000011">
    <property type="protein sequence ID" value="KAK7101256.1"/>
    <property type="molecule type" value="Genomic_DNA"/>
</dbReference>
<keyword evidence="3" id="KW-0732">Signal</keyword>
<feature type="disulfide bond" evidence="2">
    <location>
        <begin position="96"/>
        <end position="111"/>
    </location>
</feature>
<reference evidence="4 5" key="1">
    <citation type="submission" date="2024-02" db="EMBL/GenBank/DDBJ databases">
        <title>Chromosome-scale genome assembly of the rough periwinkle Littorina saxatilis.</title>
        <authorList>
            <person name="De Jode A."/>
            <person name="Faria R."/>
            <person name="Formenti G."/>
            <person name="Sims Y."/>
            <person name="Smith T.P."/>
            <person name="Tracey A."/>
            <person name="Wood J.M.D."/>
            <person name="Zagrodzka Z.B."/>
            <person name="Johannesson K."/>
            <person name="Butlin R.K."/>
            <person name="Leder E.H."/>
        </authorList>
    </citation>
    <scope>NUCLEOTIDE SEQUENCE [LARGE SCALE GENOMIC DNA]</scope>
    <source>
        <strain evidence="4">Snail1</strain>
        <tissue evidence="4">Muscle</tissue>
    </source>
</reference>
<feature type="signal peptide" evidence="3">
    <location>
        <begin position="1"/>
        <end position="19"/>
    </location>
</feature>
<dbReference type="Pfam" id="PF00057">
    <property type="entry name" value="Ldl_recept_a"/>
    <property type="match status" value="2"/>
</dbReference>
<protein>
    <submittedName>
        <fullName evidence="4">Uncharacterized protein</fullName>
    </submittedName>
</protein>
<dbReference type="InterPro" id="IPR002172">
    <property type="entry name" value="LDrepeatLR_classA_rpt"/>
</dbReference>
<dbReference type="SMART" id="SM00192">
    <property type="entry name" value="LDLa"/>
    <property type="match status" value="2"/>
</dbReference>
<dbReference type="InterPro" id="IPR036055">
    <property type="entry name" value="LDL_receptor-like_sf"/>
</dbReference>
<dbReference type="PANTHER" id="PTHR22722:SF5">
    <property type="entry name" value="LOW-DENSITY LIPOPROTEIN RECEPTOR-RELATED PROTEIN 1B"/>
    <property type="match status" value="1"/>
</dbReference>
<evidence type="ECO:0000313" key="4">
    <source>
        <dbReference type="EMBL" id="KAK7101256.1"/>
    </source>
</evidence>
<dbReference type="GO" id="GO:0043235">
    <property type="term" value="C:receptor complex"/>
    <property type="evidence" value="ECO:0007669"/>
    <property type="project" value="TreeGrafter"/>
</dbReference>
<name>A0AAN9B9X2_9CAEN</name>
<keyword evidence="1 2" id="KW-1015">Disulfide bond</keyword>
<evidence type="ECO:0000256" key="3">
    <source>
        <dbReference type="SAM" id="SignalP"/>
    </source>
</evidence>
<feature type="disulfide bond" evidence="2">
    <location>
        <begin position="56"/>
        <end position="71"/>
    </location>
</feature>
<dbReference type="PRINTS" id="PR00261">
    <property type="entry name" value="LDLRECEPTOR"/>
</dbReference>
<dbReference type="PROSITE" id="PS50068">
    <property type="entry name" value="LDLRA_2"/>
    <property type="match status" value="2"/>
</dbReference>
<gene>
    <name evidence="4" type="ORF">V1264_024064</name>
</gene>
<feature type="chain" id="PRO_5042879533" evidence="3">
    <location>
        <begin position="20"/>
        <end position="143"/>
    </location>
</feature>
<dbReference type="CDD" id="cd00112">
    <property type="entry name" value="LDLa"/>
    <property type="match status" value="2"/>
</dbReference>
<comment type="caution">
    <text evidence="4">The sequence shown here is derived from an EMBL/GenBank/DDBJ whole genome shotgun (WGS) entry which is preliminary data.</text>
</comment>
<dbReference type="Gene3D" id="4.10.400.10">
    <property type="entry name" value="Low-density Lipoprotein Receptor"/>
    <property type="match status" value="2"/>
</dbReference>
<dbReference type="SUPFAM" id="SSF57424">
    <property type="entry name" value="LDL receptor-like module"/>
    <property type="match status" value="2"/>
</dbReference>
<dbReference type="InterPro" id="IPR051221">
    <property type="entry name" value="LDLR-related"/>
</dbReference>
<comment type="caution">
    <text evidence="2">Lacks conserved residue(s) required for the propagation of feature annotation.</text>
</comment>
<organism evidence="4 5">
    <name type="scientific">Littorina saxatilis</name>
    <dbReference type="NCBI Taxonomy" id="31220"/>
    <lineage>
        <taxon>Eukaryota</taxon>
        <taxon>Metazoa</taxon>
        <taxon>Spiralia</taxon>
        <taxon>Lophotrochozoa</taxon>
        <taxon>Mollusca</taxon>
        <taxon>Gastropoda</taxon>
        <taxon>Caenogastropoda</taxon>
        <taxon>Littorinimorpha</taxon>
        <taxon>Littorinoidea</taxon>
        <taxon>Littorinidae</taxon>
        <taxon>Littorina</taxon>
    </lineage>
</organism>
<dbReference type="PANTHER" id="PTHR22722">
    <property type="entry name" value="LOW-DENSITY LIPOPROTEIN RECEPTOR-RELATED PROTEIN 2-RELATED"/>
    <property type="match status" value="1"/>
</dbReference>
<accession>A0AAN9B9X2</accession>
<dbReference type="GO" id="GO:0005041">
    <property type="term" value="F:low-density lipoprotein particle receptor activity"/>
    <property type="evidence" value="ECO:0007669"/>
    <property type="project" value="TreeGrafter"/>
</dbReference>
<dbReference type="Proteomes" id="UP001374579">
    <property type="component" value="Unassembled WGS sequence"/>
</dbReference>
<dbReference type="GO" id="GO:0005886">
    <property type="term" value="C:plasma membrane"/>
    <property type="evidence" value="ECO:0007669"/>
    <property type="project" value="TreeGrafter"/>
</dbReference>
<evidence type="ECO:0000256" key="1">
    <source>
        <dbReference type="ARBA" id="ARBA00023157"/>
    </source>
</evidence>
<evidence type="ECO:0000256" key="2">
    <source>
        <dbReference type="PROSITE-ProRule" id="PRU00124"/>
    </source>
</evidence>
<dbReference type="AlphaFoldDB" id="A0AAN9B9X2"/>